<keyword evidence="1" id="KW-0805">Transcription regulation</keyword>
<protein>
    <submittedName>
        <fullName evidence="5">AraC family transcriptional regulator</fullName>
    </submittedName>
</protein>
<dbReference type="AlphaFoldDB" id="A0A3N0ESJ1"/>
<dbReference type="Pfam" id="PF12833">
    <property type="entry name" value="HTH_18"/>
    <property type="match status" value="1"/>
</dbReference>
<keyword evidence="3" id="KW-0804">Transcription</keyword>
<sequence>MHDLPDIRKHFKPLQPTVGGNDSGVTYSELFPHMHLGNYIYCYWELKTTRRLTTPFPYKVVADACTDIFFETGNPEDMFVMGFSTEYTEFPLDPQFRYIGIRFLPAAFPLLFRIGGNELTGRVEALHHLLPHVFNGLIPRVSGNMTFPEYAGTFDCYFREVVGLANLNTDHRFFNALDIIIKKQGILQVQEELDTGVSPRQLRRLFDFYIGSTPKTFSKVVRFQHILQAKPSTQSLRENKVFFDAGYYDQSHFIKEFKNMYGMTPSLAWKIRT</sequence>
<dbReference type="SMART" id="SM00342">
    <property type="entry name" value="HTH_ARAC"/>
    <property type="match status" value="1"/>
</dbReference>
<accession>A0A3N0ESJ1</accession>
<organism evidence="5 6">
    <name type="scientific">Sinomicrobium pectinilyticum</name>
    <dbReference type="NCBI Taxonomy" id="1084421"/>
    <lineage>
        <taxon>Bacteria</taxon>
        <taxon>Pseudomonadati</taxon>
        <taxon>Bacteroidota</taxon>
        <taxon>Flavobacteriia</taxon>
        <taxon>Flavobacteriales</taxon>
        <taxon>Flavobacteriaceae</taxon>
        <taxon>Sinomicrobium</taxon>
    </lineage>
</organism>
<dbReference type="RefSeq" id="WP_123215121.1">
    <property type="nucleotide sequence ID" value="NZ_RJTM01000029.1"/>
</dbReference>
<gene>
    <name evidence="5" type="ORF">ED312_06120</name>
</gene>
<dbReference type="InterPro" id="IPR050204">
    <property type="entry name" value="AraC_XylS_family_regulators"/>
</dbReference>
<evidence type="ECO:0000256" key="3">
    <source>
        <dbReference type="ARBA" id="ARBA00023163"/>
    </source>
</evidence>
<dbReference type="PROSITE" id="PS01124">
    <property type="entry name" value="HTH_ARAC_FAMILY_2"/>
    <property type="match status" value="1"/>
</dbReference>
<dbReference type="InterPro" id="IPR046532">
    <property type="entry name" value="DUF6597"/>
</dbReference>
<comment type="caution">
    <text evidence="5">The sequence shown here is derived from an EMBL/GenBank/DDBJ whole genome shotgun (WGS) entry which is preliminary data.</text>
</comment>
<evidence type="ECO:0000259" key="4">
    <source>
        <dbReference type="PROSITE" id="PS01124"/>
    </source>
</evidence>
<dbReference type="Proteomes" id="UP000267469">
    <property type="component" value="Unassembled WGS sequence"/>
</dbReference>
<evidence type="ECO:0000313" key="5">
    <source>
        <dbReference type="EMBL" id="RNL90744.1"/>
    </source>
</evidence>
<keyword evidence="2" id="KW-0238">DNA-binding</keyword>
<dbReference type="Pfam" id="PF20240">
    <property type="entry name" value="DUF6597"/>
    <property type="match status" value="1"/>
</dbReference>
<proteinExistence type="predicted"/>
<keyword evidence="6" id="KW-1185">Reference proteome</keyword>
<evidence type="ECO:0000256" key="1">
    <source>
        <dbReference type="ARBA" id="ARBA00023015"/>
    </source>
</evidence>
<dbReference type="InterPro" id="IPR009057">
    <property type="entry name" value="Homeodomain-like_sf"/>
</dbReference>
<feature type="domain" description="HTH araC/xylS-type" evidence="4">
    <location>
        <begin position="196"/>
        <end position="271"/>
    </location>
</feature>
<reference evidence="5 6" key="1">
    <citation type="submission" date="2018-10" db="EMBL/GenBank/DDBJ databases">
        <title>Sinomicrobium pectinilyticum sp. nov., a pectinase-producing bacterium isolated from alkaline and saline soil, and emended description of the genus Sinomicrobium.</title>
        <authorList>
            <person name="Cheng B."/>
            <person name="Li C."/>
            <person name="Lai Q."/>
            <person name="Du M."/>
            <person name="Shao Z."/>
            <person name="Xu P."/>
            <person name="Yang C."/>
        </authorList>
    </citation>
    <scope>NUCLEOTIDE SEQUENCE [LARGE SCALE GENOMIC DNA]</scope>
    <source>
        <strain evidence="5 6">5DNS001</strain>
    </source>
</reference>
<dbReference type="PANTHER" id="PTHR46796:SF13">
    <property type="entry name" value="HTH-TYPE TRANSCRIPTIONAL ACTIVATOR RHAS"/>
    <property type="match status" value="1"/>
</dbReference>
<name>A0A3N0ESJ1_SINP1</name>
<dbReference type="OrthoDB" id="511992at2"/>
<dbReference type="EMBL" id="RJTM01000029">
    <property type="protein sequence ID" value="RNL90744.1"/>
    <property type="molecule type" value="Genomic_DNA"/>
</dbReference>
<dbReference type="Gene3D" id="1.10.10.60">
    <property type="entry name" value="Homeodomain-like"/>
    <property type="match status" value="1"/>
</dbReference>
<dbReference type="GO" id="GO:0003700">
    <property type="term" value="F:DNA-binding transcription factor activity"/>
    <property type="evidence" value="ECO:0007669"/>
    <property type="project" value="InterPro"/>
</dbReference>
<evidence type="ECO:0000313" key="6">
    <source>
        <dbReference type="Proteomes" id="UP000267469"/>
    </source>
</evidence>
<evidence type="ECO:0000256" key="2">
    <source>
        <dbReference type="ARBA" id="ARBA00023125"/>
    </source>
</evidence>
<dbReference type="SUPFAM" id="SSF46689">
    <property type="entry name" value="Homeodomain-like"/>
    <property type="match status" value="1"/>
</dbReference>
<dbReference type="GO" id="GO:0043565">
    <property type="term" value="F:sequence-specific DNA binding"/>
    <property type="evidence" value="ECO:0007669"/>
    <property type="project" value="InterPro"/>
</dbReference>
<dbReference type="InterPro" id="IPR018060">
    <property type="entry name" value="HTH_AraC"/>
</dbReference>
<dbReference type="PANTHER" id="PTHR46796">
    <property type="entry name" value="HTH-TYPE TRANSCRIPTIONAL ACTIVATOR RHAS-RELATED"/>
    <property type="match status" value="1"/>
</dbReference>